<keyword evidence="2" id="KW-1185">Reference proteome</keyword>
<dbReference type="OrthoDB" id="583528at2"/>
<name>A0A1V9GD44_9BACT</name>
<protein>
    <submittedName>
        <fullName evidence="1">Uncharacterized protein</fullName>
    </submittedName>
</protein>
<dbReference type="EMBL" id="LWBP01000001">
    <property type="protein sequence ID" value="OQP68346.1"/>
    <property type="molecule type" value="Genomic_DNA"/>
</dbReference>
<dbReference type="Proteomes" id="UP000192276">
    <property type="component" value="Unassembled WGS sequence"/>
</dbReference>
<gene>
    <name evidence="1" type="ORF">A4R26_00620</name>
</gene>
<dbReference type="RefSeq" id="WP_081158596.1">
    <property type="nucleotide sequence ID" value="NZ_LWBP01000001.1"/>
</dbReference>
<proteinExistence type="predicted"/>
<evidence type="ECO:0000313" key="1">
    <source>
        <dbReference type="EMBL" id="OQP68346.1"/>
    </source>
</evidence>
<organism evidence="1 2">
    <name type="scientific">Niastella populi</name>
    <dbReference type="NCBI Taxonomy" id="550983"/>
    <lineage>
        <taxon>Bacteria</taxon>
        <taxon>Pseudomonadati</taxon>
        <taxon>Bacteroidota</taxon>
        <taxon>Chitinophagia</taxon>
        <taxon>Chitinophagales</taxon>
        <taxon>Chitinophagaceae</taxon>
        <taxon>Niastella</taxon>
    </lineage>
</organism>
<dbReference type="STRING" id="550983.A4R26_00620"/>
<evidence type="ECO:0000313" key="2">
    <source>
        <dbReference type="Proteomes" id="UP000192276"/>
    </source>
</evidence>
<sequence length="440" mass="48811">MTTIYKILFEVQVLHEFYLTNQDNTTIFEGTAAARQLFLGDRFLKNARSISSDLRYVVPPSMQGVFNKYRLKLVTGYSGFKIGIEVTPVILGGNIKAYRPVVELPDDLDIRVLLLRKDHSIDIYTNRRLRTSLKTAGYFSNDDLPGAKTFPFLSNPVAAFDAAAVYEQGELSAFGANDTRAFFVDNSGGDQFLPVTPGNYYNEADNLLTSPYINYTFPTANTVTQAGFTLKDNTNATIQTIQAGSGGNRLYTASLAFDITKLKTTAGNTIDNTLLYTLEVNADDGYSNTHPLLFIREPGIDAKDIWGMVNIKPAPVNAAFNLIDGSGFLITRRNEANAVTVSPPIFEIWVKSRLSFWRYSSMDGGVLKTGTHADLLFFNNGQLISDGPRSHSYYPTLYKKADSSLHYLPNPKAYEPVRVEGNRLFTEIPVPTSEMFPLGP</sequence>
<reference evidence="2" key="1">
    <citation type="submission" date="2016-04" db="EMBL/GenBank/DDBJ databases">
        <authorList>
            <person name="Chen L."/>
            <person name="Zhuang W."/>
            <person name="Wang G."/>
        </authorList>
    </citation>
    <scope>NUCLEOTIDE SEQUENCE [LARGE SCALE GENOMIC DNA]</scope>
    <source>
        <strain evidence="2">208</strain>
    </source>
</reference>
<accession>A0A1V9GD44</accession>
<dbReference type="AlphaFoldDB" id="A0A1V9GD44"/>
<comment type="caution">
    <text evidence="1">The sequence shown here is derived from an EMBL/GenBank/DDBJ whole genome shotgun (WGS) entry which is preliminary data.</text>
</comment>